<evidence type="ECO:0000256" key="9">
    <source>
        <dbReference type="ARBA" id="ARBA00022989"/>
    </source>
</evidence>
<evidence type="ECO:0000256" key="1">
    <source>
        <dbReference type="ARBA" id="ARBA00003408"/>
    </source>
</evidence>
<keyword evidence="11 13" id="KW-0472">Membrane</keyword>
<dbReference type="EMBL" id="JANHNZ010000004">
    <property type="protein sequence ID" value="MCQ9209999.1"/>
    <property type="molecule type" value="Genomic_DNA"/>
</dbReference>
<feature type="transmembrane region" description="Helical" evidence="13">
    <location>
        <begin position="352"/>
        <end position="376"/>
    </location>
</feature>
<keyword evidence="15" id="KW-1185">Reference proteome</keyword>
<feature type="transmembrane region" description="Helical" evidence="13">
    <location>
        <begin position="388"/>
        <end position="411"/>
    </location>
</feature>
<keyword evidence="10" id="KW-0406">Ion transport</keyword>
<evidence type="ECO:0000256" key="6">
    <source>
        <dbReference type="ARBA" id="ARBA00022449"/>
    </source>
</evidence>
<evidence type="ECO:0000256" key="3">
    <source>
        <dbReference type="ARBA" id="ARBA00010199"/>
    </source>
</evidence>
<feature type="transmembrane region" description="Helical" evidence="13">
    <location>
        <begin position="202"/>
        <end position="219"/>
    </location>
</feature>
<evidence type="ECO:0000256" key="7">
    <source>
        <dbReference type="ARBA" id="ARBA00022475"/>
    </source>
</evidence>
<evidence type="ECO:0000256" key="11">
    <source>
        <dbReference type="ARBA" id="ARBA00023136"/>
    </source>
</evidence>
<dbReference type="NCBIfam" id="TIGR00797">
    <property type="entry name" value="matE"/>
    <property type="match status" value="1"/>
</dbReference>
<evidence type="ECO:0000256" key="12">
    <source>
        <dbReference type="ARBA" id="ARBA00031636"/>
    </source>
</evidence>
<comment type="similarity">
    <text evidence="3">Belongs to the multi antimicrobial extrusion (MATE) (TC 2.A.66.1) family.</text>
</comment>
<dbReference type="Pfam" id="PF01554">
    <property type="entry name" value="MatE"/>
    <property type="match status" value="2"/>
</dbReference>
<reference evidence="14" key="3">
    <citation type="journal article" date="2023" name="Microbiol. Resour. Announc.">
        <title>Draft Genome Sequence of Granulicatella sp. Strain S8, Isolated from a Marine Fish, Seriola quinqueradiata.</title>
        <authorList>
            <person name="Lee M."/>
            <person name="Farooq A."/>
            <person name="Jeong J.B."/>
            <person name="Jung M.Y."/>
        </authorList>
    </citation>
    <scope>NUCLEOTIDE SEQUENCE</scope>
    <source>
        <strain evidence="14">S8</strain>
    </source>
</reference>
<gene>
    <name evidence="14" type="ORF">NPA36_05495</name>
</gene>
<keyword evidence="7" id="KW-1003">Cell membrane</keyword>
<keyword evidence="5" id="KW-0813">Transport</keyword>
<protein>
    <recommendedName>
        <fullName evidence="4">Probable multidrug resistance protein NorM</fullName>
    </recommendedName>
    <alternativeName>
        <fullName evidence="12">Multidrug-efflux transporter</fullName>
    </alternativeName>
</protein>
<dbReference type="InterPro" id="IPR050222">
    <property type="entry name" value="MATE_MdtK"/>
</dbReference>
<keyword evidence="9 13" id="KW-1133">Transmembrane helix</keyword>
<dbReference type="PIRSF" id="PIRSF006603">
    <property type="entry name" value="DinF"/>
    <property type="match status" value="1"/>
</dbReference>
<keyword evidence="8 13" id="KW-0812">Transmembrane</keyword>
<dbReference type="PANTHER" id="PTHR43298">
    <property type="entry name" value="MULTIDRUG RESISTANCE PROTEIN NORM-RELATED"/>
    <property type="match status" value="1"/>
</dbReference>
<proteinExistence type="inferred from homology"/>
<evidence type="ECO:0000256" key="5">
    <source>
        <dbReference type="ARBA" id="ARBA00022448"/>
    </source>
</evidence>
<dbReference type="PANTHER" id="PTHR43298:SF2">
    <property type="entry name" value="FMN_FAD EXPORTER YEEO-RELATED"/>
    <property type="match status" value="1"/>
</dbReference>
<dbReference type="RefSeq" id="WP_256945115.1">
    <property type="nucleotide sequence ID" value="NZ_JANHNZ010000004.1"/>
</dbReference>
<feature type="transmembrane region" description="Helical" evidence="13">
    <location>
        <begin position="12"/>
        <end position="34"/>
    </location>
</feature>
<name>A0ABT1WN99_9LACT</name>
<evidence type="ECO:0000256" key="2">
    <source>
        <dbReference type="ARBA" id="ARBA00004651"/>
    </source>
</evidence>
<feature type="transmembrane region" description="Helical" evidence="13">
    <location>
        <begin position="162"/>
        <end position="182"/>
    </location>
</feature>
<dbReference type="Proteomes" id="UP001059480">
    <property type="component" value="Unassembled WGS sequence"/>
</dbReference>
<reference evidence="14" key="2">
    <citation type="journal article" date="2023" name="Curr. Microbiol.">
        <title>Granulicatella seriolae sp. nov., a Novel Facultative Anaerobe Isolated from Yellowtail Marine Fish.</title>
        <authorList>
            <person name="Lee M."/>
            <person name="Choi Y.J."/>
            <person name="Farooq A."/>
            <person name="Jeong J.B."/>
            <person name="Jung M.Y."/>
        </authorList>
    </citation>
    <scope>NUCLEOTIDE SEQUENCE</scope>
    <source>
        <strain evidence="14">S8</strain>
    </source>
</reference>
<accession>A0ABT1WN99</accession>
<feature type="transmembrane region" description="Helical" evidence="13">
    <location>
        <begin position="240"/>
        <end position="265"/>
    </location>
</feature>
<feature type="transmembrane region" description="Helical" evidence="13">
    <location>
        <begin position="54"/>
        <end position="75"/>
    </location>
</feature>
<dbReference type="CDD" id="cd13131">
    <property type="entry name" value="MATE_NorM_like"/>
    <property type="match status" value="1"/>
</dbReference>
<comment type="caution">
    <text evidence="14">The sequence shown here is derived from an EMBL/GenBank/DDBJ whole genome shotgun (WGS) entry which is preliminary data.</text>
</comment>
<sequence length="456" mass="50094">MYPTHTLKEKFKLLLLILIPILIYQLANFSAQFIDTVMTGNYSELHLAGVSIAGSLWSPFFTLMNGIVAAVVPIVGQHLGRKDKEAIPGEVRQFLYIGIVLSLTLVLFGLVSLRPILGLMNLETQVFDVAILYLIYMSLGLIPLLMYSVLRSFLDALGLTRLSMFLMLLVVPLNIFFNYSMIYGKFGFPEMGGPGAGLGTAVSYWVLFFVAAAVVHLHPKTRDYHIIQFEPPKVRQWGEAFRLGLPIGFAIFAEVGVFSFVGLLMAKFGSSIIAAHQAALNFSNLAYAFPMSISSALTIIISYEVGRRNHKSATQFSLLGIGTSVCIASATLLFLIFNRNLVASLYGSSPDFIALTATFLGYSILFQLFDAVAAPIQGTLRGYKDAKIPFILCLIGFWVIGMPTGILLDTFTNLGPYSYWIGLIIGLLSNCVFLVARLHTIVKKYTDSAAVPMNVK</sequence>
<evidence type="ECO:0000313" key="15">
    <source>
        <dbReference type="Proteomes" id="UP001059480"/>
    </source>
</evidence>
<feature type="transmembrane region" description="Helical" evidence="13">
    <location>
        <begin position="95"/>
        <end position="117"/>
    </location>
</feature>
<reference evidence="14" key="1">
    <citation type="submission" date="2022-07" db="EMBL/GenBank/DDBJ databases">
        <authorList>
            <person name="Jung M.-Y."/>
            <person name="Lee M."/>
        </authorList>
    </citation>
    <scope>NUCLEOTIDE SEQUENCE</scope>
    <source>
        <strain evidence="14">S8</strain>
    </source>
</reference>
<feature type="transmembrane region" description="Helical" evidence="13">
    <location>
        <begin position="285"/>
        <end position="306"/>
    </location>
</feature>
<feature type="transmembrane region" description="Helical" evidence="13">
    <location>
        <begin position="318"/>
        <end position="337"/>
    </location>
</feature>
<evidence type="ECO:0000256" key="13">
    <source>
        <dbReference type="SAM" id="Phobius"/>
    </source>
</evidence>
<comment type="subcellular location">
    <subcellularLocation>
        <location evidence="2">Cell membrane</location>
        <topology evidence="2">Multi-pass membrane protein</topology>
    </subcellularLocation>
</comment>
<comment type="function">
    <text evidence="1">Multidrug efflux pump.</text>
</comment>
<dbReference type="InterPro" id="IPR048279">
    <property type="entry name" value="MdtK-like"/>
</dbReference>
<organism evidence="14 15">
    <name type="scientific">Granulicatella seriolae</name>
    <dbReference type="NCBI Taxonomy" id="2967226"/>
    <lineage>
        <taxon>Bacteria</taxon>
        <taxon>Bacillati</taxon>
        <taxon>Bacillota</taxon>
        <taxon>Bacilli</taxon>
        <taxon>Lactobacillales</taxon>
        <taxon>Carnobacteriaceae</taxon>
        <taxon>Granulicatella</taxon>
    </lineage>
</organism>
<evidence type="ECO:0000256" key="8">
    <source>
        <dbReference type="ARBA" id="ARBA00022692"/>
    </source>
</evidence>
<dbReference type="InterPro" id="IPR002528">
    <property type="entry name" value="MATE_fam"/>
</dbReference>
<evidence type="ECO:0000256" key="10">
    <source>
        <dbReference type="ARBA" id="ARBA00023065"/>
    </source>
</evidence>
<keyword evidence="6" id="KW-0050">Antiport</keyword>
<evidence type="ECO:0000256" key="4">
    <source>
        <dbReference type="ARBA" id="ARBA00020268"/>
    </source>
</evidence>
<evidence type="ECO:0000313" key="14">
    <source>
        <dbReference type="EMBL" id="MCQ9209999.1"/>
    </source>
</evidence>
<feature type="transmembrane region" description="Helical" evidence="13">
    <location>
        <begin position="417"/>
        <end position="436"/>
    </location>
</feature>
<feature type="transmembrane region" description="Helical" evidence="13">
    <location>
        <begin position="129"/>
        <end position="150"/>
    </location>
</feature>